<proteinExistence type="predicted"/>
<dbReference type="EMBL" id="NIVS01000032">
    <property type="protein sequence ID" value="OWQ52320.1"/>
    <property type="molecule type" value="Genomic_DNA"/>
</dbReference>
<feature type="domain" description="ChrR-like cupin" evidence="1">
    <location>
        <begin position="137"/>
        <end position="202"/>
    </location>
</feature>
<dbReference type="SUPFAM" id="SSF51182">
    <property type="entry name" value="RmlC-like cupins"/>
    <property type="match status" value="1"/>
</dbReference>
<dbReference type="Gene3D" id="2.60.120.10">
    <property type="entry name" value="Jelly Rolls"/>
    <property type="match status" value="1"/>
</dbReference>
<dbReference type="InterPro" id="IPR012807">
    <property type="entry name" value="Anti-sigma_ChrR"/>
</dbReference>
<dbReference type="Gene3D" id="1.10.10.1320">
    <property type="entry name" value="Anti-sigma factor, zinc-finger domain"/>
    <property type="match status" value="1"/>
</dbReference>
<protein>
    <submittedName>
        <fullName evidence="2">Transcriptional regulator</fullName>
    </submittedName>
</protein>
<dbReference type="InterPro" id="IPR041916">
    <property type="entry name" value="Anti_sigma_zinc_sf"/>
</dbReference>
<comment type="caution">
    <text evidence="2">The sequence shown here is derived from an EMBL/GenBank/DDBJ whole genome shotgun (WGS) entry which is preliminary data.</text>
</comment>
<evidence type="ECO:0000313" key="2">
    <source>
        <dbReference type="EMBL" id="OWQ52320.1"/>
    </source>
</evidence>
<dbReference type="InterPro" id="IPR011051">
    <property type="entry name" value="RmlC_Cupin_sf"/>
</dbReference>
<reference evidence="2 3" key="1">
    <citation type="submission" date="2017-06" db="EMBL/GenBank/DDBJ databases">
        <authorList>
            <person name="Kim H.J."/>
            <person name="Triplett B.A."/>
        </authorList>
    </citation>
    <scope>NUCLEOTIDE SEQUENCE [LARGE SCALE GENOMIC DNA]</scope>
    <source>
        <strain evidence="2 3">13146</strain>
    </source>
</reference>
<evidence type="ECO:0000259" key="1">
    <source>
        <dbReference type="Pfam" id="PF12973"/>
    </source>
</evidence>
<dbReference type="OrthoDB" id="2988517at2"/>
<gene>
    <name evidence="2" type="ORF">CEE60_13455</name>
</gene>
<organism evidence="2 3">
    <name type="scientific">Stenotrophomonas maltophilia</name>
    <name type="common">Pseudomonas maltophilia</name>
    <name type="synonym">Xanthomonas maltophilia</name>
    <dbReference type="NCBI Taxonomy" id="40324"/>
    <lineage>
        <taxon>Bacteria</taxon>
        <taxon>Pseudomonadati</taxon>
        <taxon>Pseudomonadota</taxon>
        <taxon>Gammaproteobacteria</taxon>
        <taxon>Lysobacterales</taxon>
        <taxon>Lysobacteraceae</taxon>
        <taxon>Stenotrophomonas</taxon>
        <taxon>Stenotrophomonas maltophilia group</taxon>
    </lineage>
</organism>
<sequence>MNPRHHLDPATVLGFATSTLAPEMSVVAAAHLEACAQCREQLRSAERLGGLLLEQQLAPPAEEQRQAALRQAMLGRLDAPAPPPVVREAMERGCTGAHDPDRLPSALAPHFGTSYRALKWRWMAPGVHCIRAPALPSLIMLKIAPGKCLPMHSHGNSELTQILRGAYDDALGHFAPGDVADLDSDVEHQPVTTPGIACICVSALDAPLVFSGWFARKLQQVFKL</sequence>
<dbReference type="CDD" id="cd20301">
    <property type="entry name" value="cupin_ChrR"/>
    <property type="match status" value="1"/>
</dbReference>
<accession>A0A246HKQ9</accession>
<evidence type="ECO:0000313" key="3">
    <source>
        <dbReference type="Proteomes" id="UP000198157"/>
    </source>
</evidence>
<name>A0A246HKQ9_STEMA</name>
<dbReference type="Pfam" id="PF12973">
    <property type="entry name" value="Cupin_7"/>
    <property type="match status" value="1"/>
</dbReference>
<dbReference type="Proteomes" id="UP000198157">
    <property type="component" value="Unassembled WGS sequence"/>
</dbReference>
<dbReference type="NCBIfam" id="TIGR02451">
    <property type="entry name" value="anti_sig_ChrR"/>
    <property type="match status" value="1"/>
</dbReference>
<dbReference type="AlphaFoldDB" id="A0A246HKQ9"/>
<dbReference type="InterPro" id="IPR025979">
    <property type="entry name" value="ChrR-like_cupin_dom"/>
</dbReference>
<dbReference type="InterPro" id="IPR014710">
    <property type="entry name" value="RmlC-like_jellyroll"/>
</dbReference>